<dbReference type="Gene3D" id="3.30.70.270">
    <property type="match status" value="1"/>
</dbReference>
<dbReference type="Pfam" id="PF00990">
    <property type="entry name" value="GGDEF"/>
    <property type="match status" value="1"/>
</dbReference>
<dbReference type="AlphaFoldDB" id="A0A7X2NQU8"/>
<dbReference type="PANTHER" id="PTHR45138">
    <property type="entry name" value="REGULATORY COMPONENTS OF SENSORY TRANSDUCTION SYSTEM"/>
    <property type="match status" value="1"/>
</dbReference>
<feature type="transmembrane region" description="Helical" evidence="1">
    <location>
        <begin position="12"/>
        <end position="33"/>
    </location>
</feature>
<sequence>MEEKFRKIQVRTLLLSTVFFLFLSFFLTVILNWQSDVLVKKTASQLIAAHNQQMEMNLNSYLSKVEKAASLLYSEEGYYTFDPGDENMDPYEKQEITSDMTDRINDLGILDNYTDFSVVYRNDDRIGWLSKVTRAMYSDKQMYADFDSILNAGNGDYAWVFGLNGNTDHLYYLKRYNEQAIIMISFFSLELKQYFVIPEELNGMNVTLVDEENHILYANDESRIGEQLPEEIIKTLGEVSNGSASTKDMLVTSNMCANGWRIVCTMSYDFINRENEAASRDSLVYVLAMIGLLLWLELRQARAMNLSAAGIVETLQERAEHDLMTGLYNKTEFEQDAGGKLAHQKKGSVYSYTIIDLDRFKEINDTYGHSAGDEVLIAFAGIIRKYFPEGQYIAGRLGGDEFGIFAETNSGREEVRRIITEKLQAMHEELSETKFRSGDMKVSFSSGTVIAEEQDTSFQKLNRRADALLYHGKRNGRGRDESEAADEEAE</sequence>
<keyword evidence="1" id="KW-0812">Transmembrane</keyword>
<dbReference type="NCBIfam" id="TIGR00254">
    <property type="entry name" value="GGDEF"/>
    <property type="match status" value="1"/>
</dbReference>
<dbReference type="PROSITE" id="PS50887">
    <property type="entry name" value="GGDEF"/>
    <property type="match status" value="1"/>
</dbReference>
<dbReference type="CDD" id="cd01949">
    <property type="entry name" value="GGDEF"/>
    <property type="match status" value="1"/>
</dbReference>
<evidence type="ECO:0000313" key="4">
    <source>
        <dbReference type="Proteomes" id="UP000461880"/>
    </source>
</evidence>
<dbReference type="GO" id="GO:0052621">
    <property type="term" value="F:diguanylate cyclase activity"/>
    <property type="evidence" value="ECO:0007669"/>
    <property type="project" value="TreeGrafter"/>
</dbReference>
<evidence type="ECO:0000313" key="3">
    <source>
        <dbReference type="EMBL" id="MSS57880.1"/>
    </source>
</evidence>
<dbReference type="RefSeq" id="WP_154503063.1">
    <property type="nucleotide sequence ID" value="NZ_VUMN01000004.1"/>
</dbReference>
<feature type="domain" description="GGDEF" evidence="2">
    <location>
        <begin position="348"/>
        <end position="487"/>
    </location>
</feature>
<accession>A0A7X2NQU8</accession>
<dbReference type="SMART" id="SM00267">
    <property type="entry name" value="GGDEF"/>
    <property type="match status" value="1"/>
</dbReference>
<dbReference type="Proteomes" id="UP000461880">
    <property type="component" value="Unassembled WGS sequence"/>
</dbReference>
<comment type="caution">
    <text evidence="3">The sequence shown here is derived from an EMBL/GenBank/DDBJ whole genome shotgun (WGS) entry which is preliminary data.</text>
</comment>
<keyword evidence="1" id="KW-1133">Transmembrane helix</keyword>
<evidence type="ECO:0000256" key="1">
    <source>
        <dbReference type="SAM" id="Phobius"/>
    </source>
</evidence>
<dbReference type="EMBL" id="VUMN01000004">
    <property type="protein sequence ID" value="MSS57880.1"/>
    <property type="molecule type" value="Genomic_DNA"/>
</dbReference>
<protein>
    <submittedName>
        <fullName evidence="3">GGDEF domain-containing protein</fullName>
    </submittedName>
</protein>
<keyword evidence="4" id="KW-1185">Reference proteome</keyword>
<dbReference type="InterPro" id="IPR029787">
    <property type="entry name" value="Nucleotide_cyclase"/>
</dbReference>
<dbReference type="PANTHER" id="PTHR45138:SF9">
    <property type="entry name" value="DIGUANYLATE CYCLASE DGCM-RELATED"/>
    <property type="match status" value="1"/>
</dbReference>
<evidence type="ECO:0000259" key="2">
    <source>
        <dbReference type="PROSITE" id="PS50887"/>
    </source>
</evidence>
<keyword evidence="1" id="KW-0472">Membrane</keyword>
<gene>
    <name evidence="3" type="ORF">FYJ51_03060</name>
</gene>
<reference evidence="3 4" key="1">
    <citation type="submission" date="2019-08" db="EMBL/GenBank/DDBJ databases">
        <title>In-depth cultivation of the pig gut microbiome towards novel bacterial diversity and tailored functional studies.</title>
        <authorList>
            <person name="Wylensek D."/>
            <person name="Hitch T.C.A."/>
            <person name="Clavel T."/>
        </authorList>
    </citation>
    <scope>NUCLEOTIDE SEQUENCE [LARGE SCALE GENOMIC DNA]</scope>
    <source>
        <strain evidence="3 4">Oil+RF-744-GAM-WT-6</strain>
    </source>
</reference>
<dbReference type="InterPro" id="IPR043128">
    <property type="entry name" value="Rev_trsase/Diguanyl_cyclase"/>
</dbReference>
<dbReference type="InterPro" id="IPR000160">
    <property type="entry name" value="GGDEF_dom"/>
</dbReference>
<proteinExistence type="predicted"/>
<organism evidence="3 4">
    <name type="scientific">Stecheria intestinalis</name>
    <dbReference type="NCBI Taxonomy" id="2606630"/>
    <lineage>
        <taxon>Bacteria</taxon>
        <taxon>Bacillati</taxon>
        <taxon>Bacillota</taxon>
        <taxon>Erysipelotrichia</taxon>
        <taxon>Erysipelotrichales</taxon>
        <taxon>Erysipelotrichaceae</taxon>
        <taxon>Stecheria</taxon>
    </lineage>
</organism>
<name>A0A7X2NQU8_9FIRM</name>
<dbReference type="InterPro" id="IPR050469">
    <property type="entry name" value="Diguanylate_Cyclase"/>
</dbReference>
<dbReference type="SUPFAM" id="SSF55073">
    <property type="entry name" value="Nucleotide cyclase"/>
    <property type="match status" value="1"/>
</dbReference>